<name>A0A9N8Q0V9_CHRIL</name>
<keyword evidence="1" id="KW-0472">Membrane</keyword>
<sequence>MLEFVQDKDYTIQEREPAVTLLPGDRNKCAFIADMIVIQCIIVTIGSMSILYCVWTPENAILDFDKLARIMYLFDYQTCDYKVNRVKLVTNLLISNETYGRNVWPIRWQPAIVTVSTRLSAKTRKYIEKSLVFHIIWFVLAIAFRYVTRNSTDVWTLKVTLAIFFYCGIFIICFDASMAVVYINHIQQSVLAVVISWLTLDCKFAPLTNELHEITLMKALYLYDPEACGRTHFYNLTSNVALERTYTSVVWPVTNLVAARFRTKIQLWLSLHLIWLLFAIVNVTQGQRSCSFYATLLPFTITGVTLLICDIIYAILFLVDARYTYNESTILHYLSEKGHLRAMNKRPLTIGNHNAEDTSWIAVVLAYISMRGIVQWVVNFWIVKDNYYEGLERYRQKLRLSRHKARAQRTSSLSQL</sequence>
<protein>
    <submittedName>
        <fullName evidence="2">Uncharacterized protein</fullName>
    </submittedName>
</protein>
<organism evidence="2 3">
    <name type="scientific">Chrysodeixis includens</name>
    <name type="common">Soybean looper</name>
    <name type="synonym">Pseudoplusia includens</name>
    <dbReference type="NCBI Taxonomy" id="689277"/>
    <lineage>
        <taxon>Eukaryota</taxon>
        <taxon>Metazoa</taxon>
        <taxon>Ecdysozoa</taxon>
        <taxon>Arthropoda</taxon>
        <taxon>Hexapoda</taxon>
        <taxon>Insecta</taxon>
        <taxon>Pterygota</taxon>
        <taxon>Neoptera</taxon>
        <taxon>Endopterygota</taxon>
        <taxon>Lepidoptera</taxon>
        <taxon>Glossata</taxon>
        <taxon>Ditrysia</taxon>
        <taxon>Noctuoidea</taxon>
        <taxon>Noctuidae</taxon>
        <taxon>Plusiinae</taxon>
        <taxon>Chrysodeixis</taxon>
    </lineage>
</organism>
<proteinExistence type="predicted"/>
<evidence type="ECO:0000313" key="3">
    <source>
        <dbReference type="Proteomes" id="UP001154114"/>
    </source>
</evidence>
<keyword evidence="1" id="KW-0812">Transmembrane</keyword>
<keyword evidence="3" id="KW-1185">Reference proteome</keyword>
<reference evidence="2" key="1">
    <citation type="submission" date="2021-12" db="EMBL/GenBank/DDBJ databases">
        <authorList>
            <person name="King R."/>
        </authorList>
    </citation>
    <scope>NUCLEOTIDE SEQUENCE</scope>
</reference>
<dbReference type="AlphaFoldDB" id="A0A9N8Q0V9"/>
<evidence type="ECO:0000256" key="1">
    <source>
        <dbReference type="SAM" id="Phobius"/>
    </source>
</evidence>
<evidence type="ECO:0000313" key="2">
    <source>
        <dbReference type="EMBL" id="CAD0201634.1"/>
    </source>
</evidence>
<accession>A0A9N8Q0V9</accession>
<dbReference type="Proteomes" id="UP001154114">
    <property type="component" value="Chromosome 15"/>
</dbReference>
<feature type="transmembrane region" description="Helical" evidence="1">
    <location>
        <begin position="31"/>
        <end position="55"/>
    </location>
</feature>
<gene>
    <name evidence="2" type="ORF">CINC_LOCUS3304</name>
</gene>
<feature type="transmembrane region" description="Helical" evidence="1">
    <location>
        <begin position="296"/>
        <end position="319"/>
    </location>
</feature>
<dbReference type="OrthoDB" id="7457742at2759"/>
<feature type="transmembrane region" description="Helical" evidence="1">
    <location>
        <begin position="131"/>
        <end position="147"/>
    </location>
</feature>
<keyword evidence="1" id="KW-1133">Transmembrane helix</keyword>
<feature type="transmembrane region" description="Helical" evidence="1">
    <location>
        <begin position="159"/>
        <end position="183"/>
    </location>
</feature>
<feature type="transmembrane region" description="Helical" evidence="1">
    <location>
        <begin position="265"/>
        <end position="284"/>
    </location>
</feature>
<dbReference type="EMBL" id="LR824018">
    <property type="protein sequence ID" value="CAD0201634.1"/>
    <property type="molecule type" value="Genomic_DNA"/>
</dbReference>